<feature type="compositionally biased region" description="Polar residues" evidence="1">
    <location>
        <begin position="8"/>
        <end position="18"/>
    </location>
</feature>
<evidence type="ECO:0000256" key="2">
    <source>
        <dbReference type="SAM" id="Phobius"/>
    </source>
</evidence>
<feature type="transmembrane region" description="Helical" evidence="2">
    <location>
        <begin position="298"/>
        <end position="320"/>
    </location>
</feature>
<sequence length="373" mass="42172">MDIEASAASVQSTTSISGPSHEHPEAIIAWQTSPATPANSGQVRRRGLVKADSTMERTKIERKEYGSTNAFWQHFEHRREQGGKDHCVLIAWRSCASAYIVDVPVTDPEDEELVWNQIRAHYYARRGTWRKYISLADVEKVERVKIRFAGFNEQKDAFIGKVEPLDTSGRRETLKKSAERWRACVDPREGPGCVYIPSTDTWEHDQLDCPLGSHSDPELTGPCPLESEQKTLSCLTIMEGLWYLTHCFHDPSVGAQQKSLNLEPDEPLILRYSDFQSTGNYQPRDAIFRGLLLREREVGSMFLVSGVMFEGLVLLVTILLTLVTSFWSNDFNIGLSAGNLFVNWISTMHHPRRPKANPAHHNSWYGKEGGKGE</sequence>
<keyword evidence="2" id="KW-1133">Transmembrane helix</keyword>
<keyword evidence="2" id="KW-0472">Membrane</keyword>
<dbReference type="RefSeq" id="XP_016262015.1">
    <property type="nucleotide sequence ID" value="XM_016406411.1"/>
</dbReference>
<organism evidence="3 4">
    <name type="scientific">Exophiala oligosperma</name>
    <dbReference type="NCBI Taxonomy" id="215243"/>
    <lineage>
        <taxon>Eukaryota</taxon>
        <taxon>Fungi</taxon>
        <taxon>Dikarya</taxon>
        <taxon>Ascomycota</taxon>
        <taxon>Pezizomycotina</taxon>
        <taxon>Eurotiomycetes</taxon>
        <taxon>Chaetothyriomycetidae</taxon>
        <taxon>Chaetothyriales</taxon>
        <taxon>Herpotrichiellaceae</taxon>
        <taxon>Exophiala</taxon>
    </lineage>
</organism>
<protein>
    <submittedName>
        <fullName evidence="3">Uncharacterized protein</fullName>
    </submittedName>
</protein>
<name>A0A0D2E1V6_9EURO</name>
<dbReference type="GeneID" id="27357486"/>
<keyword evidence="2" id="KW-0812">Transmembrane</keyword>
<dbReference type="VEuPathDB" id="FungiDB:PV06_05412"/>
<dbReference type="Proteomes" id="UP000053342">
    <property type="component" value="Unassembled WGS sequence"/>
</dbReference>
<feature type="region of interest" description="Disordered" evidence="1">
    <location>
        <begin position="1"/>
        <end position="51"/>
    </location>
</feature>
<evidence type="ECO:0000313" key="3">
    <source>
        <dbReference type="EMBL" id="KIW41799.1"/>
    </source>
</evidence>
<evidence type="ECO:0000313" key="4">
    <source>
        <dbReference type="Proteomes" id="UP000053342"/>
    </source>
</evidence>
<dbReference type="EMBL" id="KN847336">
    <property type="protein sequence ID" value="KIW41799.1"/>
    <property type="molecule type" value="Genomic_DNA"/>
</dbReference>
<feature type="region of interest" description="Disordered" evidence="1">
    <location>
        <begin position="351"/>
        <end position="373"/>
    </location>
</feature>
<gene>
    <name evidence="3" type="ORF">PV06_05412</name>
</gene>
<keyword evidence="4" id="KW-1185">Reference proteome</keyword>
<proteinExistence type="predicted"/>
<reference evidence="3 4" key="1">
    <citation type="submission" date="2015-01" db="EMBL/GenBank/DDBJ databases">
        <title>The Genome Sequence of Exophiala oligosperma CBS72588.</title>
        <authorList>
            <consortium name="The Broad Institute Genomics Platform"/>
            <person name="Cuomo C."/>
            <person name="de Hoog S."/>
            <person name="Gorbushina A."/>
            <person name="Stielow B."/>
            <person name="Teixiera M."/>
            <person name="Abouelleil A."/>
            <person name="Chapman S.B."/>
            <person name="Priest M."/>
            <person name="Young S.K."/>
            <person name="Wortman J."/>
            <person name="Nusbaum C."/>
            <person name="Birren B."/>
        </authorList>
    </citation>
    <scope>NUCLEOTIDE SEQUENCE [LARGE SCALE GENOMIC DNA]</scope>
    <source>
        <strain evidence="3 4">CBS 72588</strain>
    </source>
</reference>
<evidence type="ECO:0000256" key="1">
    <source>
        <dbReference type="SAM" id="MobiDB-lite"/>
    </source>
</evidence>
<feature type="compositionally biased region" description="Polar residues" evidence="1">
    <location>
        <begin position="30"/>
        <end position="42"/>
    </location>
</feature>
<accession>A0A0D2E1V6</accession>
<dbReference type="OrthoDB" id="3776986at2759"/>
<dbReference type="AlphaFoldDB" id="A0A0D2E1V6"/>